<feature type="domain" description="Cullin family profile" evidence="4">
    <location>
        <begin position="365"/>
        <end position="421"/>
    </location>
</feature>
<dbReference type="InterPro" id="IPR016159">
    <property type="entry name" value="Cullin_repeat-like_dom_sf"/>
</dbReference>
<dbReference type="AlphaFoldDB" id="A0AAD7HGZ2"/>
<dbReference type="Gene3D" id="1.20.1310.10">
    <property type="entry name" value="Cullin Repeats"/>
    <property type="match status" value="4"/>
</dbReference>
<evidence type="ECO:0000256" key="2">
    <source>
        <dbReference type="PROSITE-ProRule" id="PRU00330"/>
    </source>
</evidence>
<keyword evidence="6" id="KW-1185">Reference proteome</keyword>
<evidence type="ECO:0000256" key="1">
    <source>
        <dbReference type="ARBA" id="ARBA00006019"/>
    </source>
</evidence>
<dbReference type="PROSITE" id="PS50069">
    <property type="entry name" value="CULLIN_2"/>
    <property type="match status" value="1"/>
</dbReference>
<comment type="similarity">
    <text evidence="1 2 3">Belongs to the cullin family.</text>
</comment>
<evidence type="ECO:0000256" key="3">
    <source>
        <dbReference type="RuleBase" id="RU003829"/>
    </source>
</evidence>
<accession>A0AAD7HGZ2</accession>
<comment type="caution">
    <text evidence="5">The sequence shown here is derived from an EMBL/GenBank/DDBJ whole genome shotgun (WGS) entry which is preliminary data.</text>
</comment>
<gene>
    <name evidence="5" type="ORF">B0H16DRAFT_1897112</name>
</gene>
<evidence type="ECO:0000313" key="5">
    <source>
        <dbReference type="EMBL" id="KAJ7719587.1"/>
    </source>
</evidence>
<dbReference type="InterPro" id="IPR016158">
    <property type="entry name" value="Cullin_homology"/>
</dbReference>
<dbReference type="InterPro" id="IPR001373">
    <property type="entry name" value="Cullin_N"/>
</dbReference>
<dbReference type="SUPFAM" id="SSF75632">
    <property type="entry name" value="Cullin homology domain"/>
    <property type="match status" value="1"/>
</dbReference>
<evidence type="ECO:0000259" key="4">
    <source>
        <dbReference type="PROSITE" id="PS50069"/>
    </source>
</evidence>
<dbReference type="InterPro" id="IPR036317">
    <property type="entry name" value="Cullin_homology_sf"/>
</dbReference>
<dbReference type="Pfam" id="PF00888">
    <property type="entry name" value="Cullin"/>
    <property type="match status" value="1"/>
</dbReference>
<evidence type="ECO:0000313" key="6">
    <source>
        <dbReference type="Proteomes" id="UP001215598"/>
    </source>
</evidence>
<dbReference type="InterPro" id="IPR045093">
    <property type="entry name" value="Cullin"/>
</dbReference>
<protein>
    <submittedName>
        <fullName evidence="5">Cullin</fullName>
    </submittedName>
</protein>
<reference evidence="5" key="1">
    <citation type="submission" date="2023-03" db="EMBL/GenBank/DDBJ databases">
        <title>Massive genome expansion in bonnet fungi (Mycena s.s.) driven by repeated elements and novel gene families across ecological guilds.</title>
        <authorList>
            <consortium name="Lawrence Berkeley National Laboratory"/>
            <person name="Harder C.B."/>
            <person name="Miyauchi S."/>
            <person name="Viragh M."/>
            <person name="Kuo A."/>
            <person name="Thoen E."/>
            <person name="Andreopoulos B."/>
            <person name="Lu D."/>
            <person name="Skrede I."/>
            <person name="Drula E."/>
            <person name="Henrissat B."/>
            <person name="Morin E."/>
            <person name="Kohler A."/>
            <person name="Barry K."/>
            <person name="LaButti K."/>
            <person name="Morin E."/>
            <person name="Salamov A."/>
            <person name="Lipzen A."/>
            <person name="Mereny Z."/>
            <person name="Hegedus B."/>
            <person name="Baldrian P."/>
            <person name="Stursova M."/>
            <person name="Weitz H."/>
            <person name="Taylor A."/>
            <person name="Grigoriev I.V."/>
            <person name="Nagy L.G."/>
            <person name="Martin F."/>
            <person name="Kauserud H."/>
        </authorList>
    </citation>
    <scope>NUCLEOTIDE SEQUENCE</scope>
    <source>
        <strain evidence="5">CBHHK182m</strain>
    </source>
</reference>
<proteinExistence type="inferred from homology"/>
<dbReference type="EMBL" id="JARKIB010000250">
    <property type="protein sequence ID" value="KAJ7719587.1"/>
    <property type="molecule type" value="Genomic_DNA"/>
</dbReference>
<dbReference type="GO" id="GO:0006511">
    <property type="term" value="P:ubiquitin-dependent protein catabolic process"/>
    <property type="evidence" value="ECO:0007669"/>
    <property type="project" value="InterPro"/>
</dbReference>
<dbReference type="GO" id="GO:0031625">
    <property type="term" value="F:ubiquitin protein ligase binding"/>
    <property type="evidence" value="ECO:0007669"/>
    <property type="project" value="InterPro"/>
</dbReference>
<dbReference type="SUPFAM" id="SSF74788">
    <property type="entry name" value="Cullin repeat-like"/>
    <property type="match status" value="1"/>
</dbReference>
<dbReference type="Proteomes" id="UP001215598">
    <property type="component" value="Unassembled WGS sequence"/>
</dbReference>
<name>A0AAD7HGZ2_9AGAR</name>
<sequence length="421" mass="46947">MVPPPSLIDDALLIGDAHAILVVVWSPTEGWVAYYRARLAAPQNASTLRDEPLFRCYAAEWDRYTTGANNLNRLFIHLNRYWVKRERNEGKRAVYQVYTCDGGTVDQTLLKRIIDSYVSLGLDAGDPNKERLDVYREKFESPFLVATESYYSAEATVFLKGRACLSSGGMGNILEYLKKAEGRLKEEGEWVVRYLHAKTRTELVSQGSRPSILAHADLQRMCALLARIPEGLEPLGRKFEVHVKTAGLAAIEGVGGGLSGTAPDDLSVAPAKKGAAAAAADAQETTTKNAELDPKAYVDALLAVHEKNERPSLKRRWIRRVESLLIGMRLPVSWGVCSSTAYSVFRDEFWAEGDPLSSQCTSAAKSRELLAKHADMLLRMSNKMAGEGDLERTLNRVIILFKYLEDKYVFRTFYTASRNKT</sequence>
<dbReference type="PANTHER" id="PTHR11932">
    <property type="entry name" value="CULLIN"/>
    <property type="match status" value="1"/>
</dbReference>
<organism evidence="5 6">
    <name type="scientific">Mycena metata</name>
    <dbReference type="NCBI Taxonomy" id="1033252"/>
    <lineage>
        <taxon>Eukaryota</taxon>
        <taxon>Fungi</taxon>
        <taxon>Dikarya</taxon>
        <taxon>Basidiomycota</taxon>
        <taxon>Agaricomycotina</taxon>
        <taxon>Agaricomycetes</taxon>
        <taxon>Agaricomycetidae</taxon>
        <taxon>Agaricales</taxon>
        <taxon>Marasmiineae</taxon>
        <taxon>Mycenaceae</taxon>
        <taxon>Mycena</taxon>
    </lineage>
</organism>